<name>A0A9P3LA00_9APHY</name>
<keyword evidence="2" id="KW-0472">Membrane</keyword>
<dbReference type="OrthoDB" id="2154985at2759"/>
<dbReference type="Pfam" id="PF10300">
    <property type="entry name" value="Iml2-TPR_39"/>
    <property type="match status" value="1"/>
</dbReference>
<reference evidence="3 4" key="1">
    <citation type="submission" date="2021-08" db="EMBL/GenBank/DDBJ databases">
        <title>Draft Genome Sequence of Phanerochaete sordida strain YK-624.</title>
        <authorList>
            <person name="Mori T."/>
            <person name="Dohra H."/>
            <person name="Suzuki T."/>
            <person name="Kawagishi H."/>
            <person name="Hirai H."/>
        </authorList>
    </citation>
    <scope>NUCLEOTIDE SEQUENCE [LARGE SCALE GENOMIC DNA]</scope>
    <source>
        <strain evidence="3 4">YK-624</strain>
    </source>
</reference>
<dbReference type="SUPFAM" id="SSF48452">
    <property type="entry name" value="TPR-like"/>
    <property type="match status" value="1"/>
</dbReference>
<evidence type="ECO:0000313" key="4">
    <source>
        <dbReference type="Proteomes" id="UP000703269"/>
    </source>
</evidence>
<evidence type="ECO:0000256" key="1">
    <source>
        <dbReference type="SAM" id="MobiDB-lite"/>
    </source>
</evidence>
<dbReference type="GO" id="GO:0005741">
    <property type="term" value="C:mitochondrial outer membrane"/>
    <property type="evidence" value="ECO:0007669"/>
    <property type="project" value="TreeGrafter"/>
</dbReference>
<dbReference type="GO" id="GO:0005829">
    <property type="term" value="C:cytosol"/>
    <property type="evidence" value="ECO:0007669"/>
    <property type="project" value="TreeGrafter"/>
</dbReference>
<feature type="transmembrane region" description="Helical" evidence="2">
    <location>
        <begin position="265"/>
        <end position="287"/>
    </location>
</feature>
<feature type="transmembrane region" description="Helical" evidence="2">
    <location>
        <begin position="219"/>
        <end position="245"/>
    </location>
</feature>
<dbReference type="EMBL" id="BPQB01000005">
    <property type="protein sequence ID" value="GJE87054.1"/>
    <property type="molecule type" value="Genomic_DNA"/>
</dbReference>
<dbReference type="PANTHER" id="PTHR31859">
    <property type="entry name" value="TETRATRICOPEPTIDE REPEAT PROTEIN 39 FAMILY MEMBER"/>
    <property type="match status" value="1"/>
</dbReference>
<comment type="caution">
    <text evidence="3">The sequence shown here is derived from an EMBL/GenBank/DDBJ whole genome shotgun (WGS) entry which is preliminary data.</text>
</comment>
<feature type="compositionally biased region" description="Low complexity" evidence="1">
    <location>
        <begin position="153"/>
        <end position="171"/>
    </location>
</feature>
<proteinExistence type="predicted"/>
<sequence>MAAEDTARDLREATSGFDALFSNDIDNAREIFKATNSPFHLLGAGVCAFLEAALGMESGLMAEATKLLGDADAGASKGLSAAKRAPSATRFPAGTEWELIISDAVILHALTLALSESYMGYLQCFYELNKAHSKFARLYKTVFPGGLDNYATPATSKTTSPAPSVRSDSSSTHTATPTKQRSGFFGRFGASNLTVQRAVNPVSSTPDGPVEELIMSGTAFGYGLFNLVFSLLPATVRGVVGFLGFKHDRKLALRALAVSANQTDVHAVFAGLVLMTYYGVVLLLTGYQADGQHILKQYRAMIDHVEARYPTGSLWILNRAKLMRMSYDTPGAIKVLQGGLEGPRPQSFRQADGLIIFELAWCLLSQRRYDEAAEMFVKITEINSWSHATYYFIAAGCYLSLQNYEKAQKLLDAVPDLLEKKKIGGKDLPTEVWIKKKLAFYKQKQERLTGSEADWIKCIKISPAEELGIFWNTHARITADVCEEHVKDLCVLTPYPTIQSPLVPTKFATPASDSPDLDTADELAVRSLLLGIVHRTAGHYPASREFLLDSLSMQKQIKVSTWLPGVASFEMAVLDLKEAEATLGAGGSGSEKVLLDEQDRQAWLKVLKKASEQLDQALSLSPQSIDMSSRLDSRITMLRDEIATKREMVEKA</sequence>
<keyword evidence="2" id="KW-0812">Transmembrane</keyword>
<gene>
    <name evidence="3" type="ORF">PsYK624_031370</name>
</gene>
<organism evidence="3 4">
    <name type="scientific">Phanerochaete sordida</name>
    <dbReference type="NCBI Taxonomy" id="48140"/>
    <lineage>
        <taxon>Eukaryota</taxon>
        <taxon>Fungi</taxon>
        <taxon>Dikarya</taxon>
        <taxon>Basidiomycota</taxon>
        <taxon>Agaricomycotina</taxon>
        <taxon>Agaricomycetes</taxon>
        <taxon>Polyporales</taxon>
        <taxon>Phanerochaetaceae</taxon>
        <taxon>Phanerochaete</taxon>
    </lineage>
</organism>
<feature type="compositionally biased region" description="Polar residues" evidence="1">
    <location>
        <begin position="172"/>
        <end position="181"/>
    </location>
</feature>
<dbReference type="InterPro" id="IPR011990">
    <property type="entry name" value="TPR-like_helical_dom_sf"/>
</dbReference>
<evidence type="ECO:0000313" key="3">
    <source>
        <dbReference type="EMBL" id="GJE87054.1"/>
    </source>
</evidence>
<dbReference type="GO" id="GO:0005634">
    <property type="term" value="C:nucleus"/>
    <property type="evidence" value="ECO:0007669"/>
    <property type="project" value="TreeGrafter"/>
</dbReference>
<protein>
    <submittedName>
        <fullName evidence="3">Mitochondrial outer membrane protein</fullName>
    </submittedName>
</protein>
<dbReference type="InterPro" id="IPR019412">
    <property type="entry name" value="IML2/TPR_39"/>
</dbReference>
<keyword evidence="2" id="KW-1133">Transmembrane helix</keyword>
<dbReference type="Gene3D" id="1.25.40.10">
    <property type="entry name" value="Tetratricopeptide repeat domain"/>
    <property type="match status" value="1"/>
</dbReference>
<keyword evidence="4" id="KW-1185">Reference proteome</keyword>
<dbReference type="PANTHER" id="PTHR31859:SF1">
    <property type="entry name" value="TETRATRICOPEPTIDE REPEAT PROTEIN 39C"/>
    <property type="match status" value="1"/>
</dbReference>
<dbReference type="Proteomes" id="UP000703269">
    <property type="component" value="Unassembled WGS sequence"/>
</dbReference>
<dbReference type="AlphaFoldDB" id="A0A9P3LA00"/>
<feature type="region of interest" description="Disordered" evidence="1">
    <location>
        <begin position="153"/>
        <end position="185"/>
    </location>
</feature>
<accession>A0A9P3LA00</accession>
<evidence type="ECO:0000256" key="2">
    <source>
        <dbReference type="SAM" id="Phobius"/>
    </source>
</evidence>